<dbReference type="SUPFAM" id="SSF53098">
    <property type="entry name" value="Ribonuclease H-like"/>
    <property type="match status" value="1"/>
</dbReference>
<dbReference type="InterPro" id="IPR050951">
    <property type="entry name" value="Retrovirus_Pol_polyprotein"/>
</dbReference>
<dbReference type="Pfam" id="PF00665">
    <property type="entry name" value="rve"/>
    <property type="match status" value="1"/>
</dbReference>
<evidence type="ECO:0000313" key="3">
    <source>
        <dbReference type="Proteomes" id="UP000499080"/>
    </source>
</evidence>
<evidence type="ECO:0000259" key="1">
    <source>
        <dbReference type="PROSITE" id="PS50994"/>
    </source>
</evidence>
<feature type="domain" description="Integrase catalytic" evidence="1">
    <location>
        <begin position="1"/>
        <end position="148"/>
    </location>
</feature>
<dbReference type="OrthoDB" id="7758825at2759"/>
<gene>
    <name evidence="2" type="ORF">AVEN_256889_1</name>
</gene>
<accession>A0A4Y2CG01</accession>
<dbReference type="GO" id="GO:0015074">
    <property type="term" value="P:DNA integration"/>
    <property type="evidence" value="ECO:0007669"/>
    <property type="project" value="InterPro"/>
</dbReference>
<dbReference type="InterPro" id="IPR012337">
    <property type="entry name" value="RNaseH-like_sf"/>
</dbReference>
<reference evidence="2 3" key="1">
    <citation type="journal article" date="2019" name="Sci. Rep.">
        <title>Orb-weaving spider Araneus ventricosus genome elucidates the spidroin gene catalogue.</title>
        <authorList>
            <person name="Kono N."/>
            <person name="Nakamura H."/>
            <person name="Ohtoshi R."/>
            <person name="Moran D.A.P."/>
            <person name="Shinohara A."/>
            <person name="Yoshida Y."/>
            <person name="Fujiwara M."/>
            <person name="Mori M."/>
            <person name="Tomita M."/>
            <person name="Arakawa K."/>
        </authorList>
    </citation>
    <scope>NUCLEOTIDE SEQUENCE [LARGE SCALE GENOMIC DNA]</scope>
</reference>
<dbReference type="PANTHER" id="PTHR37984">
    <property type="entry name" value="PROTEIN CBG26694"/>
    <property type="match status" value="1"/>
</dbReference>
<dbReference type="InterPro" id="IPR036397">
    <property type="entry name" value="RNaseH_sf"/>
</dbReference>
<dbReference type="PROSITE" id="PS50994">
    <property type="entry name" value="INTEGRASE"/>
    <property type="match status" value="1"/>
</dbReference>
<organism evidence="2 3">
    <name type="scientific">Araneus ventricosus</name>
    <name type="common">Orbweaver spider</name>
    <name type="synonym">Epeira ventricosa</name>
    <dbReference type="NCBI Taxonomy" id="182803"/>
    <lineage>
        <taxon>Eukaryota</taxon>
        <taxon>Metazoa</taxon>
        <taxon>Ecdysozoa</taxon>
        <taxon>Arthropoda</taxon>
        <taxon>Chelicerata</taxon>
        <taxon>Arachnida</taxon>
        <taxon>Araneae</taxon>
        <taxon>Araneomorphae</taxon>
        <taxon>Entelegynae</taxon>
        <taxon>Araneoidea</taxon>
        <taxon>Araneidae</taxon>
        <taxon>Araneus</taxon>
    </lineage>
</organism>
<dbReference type="Proteomes" id="UP000499080">
    <property type="component" value="Unassembled WGS sequence"/>
</dbReference>
<sequence length="148" mass="16673">MKLVPIIQEVFAKINVDAVGPLPITASGKKYLITAMCLASQYPDAVAVSDITSMSVVDALLQIFSCMGFPKEIQHDQGTSFMNELMTEFFERFGVRVAHSSTYHPQSNPVERFHYTLGRILRVLYSEEGPDWEKHVHAALFALRIMTH</sequence>
<dbReference type="AlphaFoldDB" id="A0A4Y2CG01"/>
<dbReference type="InterPro" id="IPR001584">
    <property type="entry name" value="Integrase_cat-core"/>
</dbReference>
<evidence type="ECO:0000313" key="2">
    <source>
        <dbReference type="EMBL" id="GBM03342.1"/>
    </source>
</evidence>
<keyword evidence="3" id="KW-1185">Reference proteome</keyword>
<name>A0A4Y2CG01_ARAVE</name>
<dbReference type="Gene3D" id="3.30.420.10">
    <property type="entry name" value="Ribonuclease H-like superfamily/Ribonuclease H"/>
    <property type="match status" value="1"/>
</dbReference>
<protein>
    <recommendedName>
        <fullName evidence="1">Integrase catalytic domain-containing protein</fullName>
    </recommendedName>
</protein>
<dbReference type="EMBL" id="BGPR01000190">
    <property type="protein sequence ID" value="GBM03342.1"/>
    <property type="molecule type" value="Genomic_DNA"/>
</dbReference>
<proteinExistence type="predicted"/>
<dbReference type="PANTHER" id="PTHR37984:SF15">
    <property type="entry name" value="INTEGRASE CATALYTIC DOMAIN-CONTAINING PROTEIN"/>
    <property type="match status" value="1"/>
</dbReference>
<comment type="caution">
    <text evidence="2">The sequence shown here is derived from an EMBL/GenBank/DDBJ whole genome shotgun (WGS) entry which is preliminary data.</text>
</comment>
<dbReference type="GO" id="GO:0003676">
    <property type="term" value="F:nucleic acid binding"/>
    <property type="evidence" value="ECO:0007669"/>
    <property type="project" value="InterPro"/>
</dbReference>